<dbReference type="Gene3D" id="3.30.300.30">
    <property type="match status" value="1"/>
</dbReference>
<name>A0A5J5BWR0_9ASTE</name>
<dbReference type="InterPro" id="IPR000873">
    <property type="entry name" value="AMP-dep_synth/lig_dom"/>
</dbReference>
<dbReference type="UniPathway" id="UPA00372">
    <property type="reaction ID" value="UER00547"/>
</dbReference>
<accession>A0A5J5BWR0</accession>
<dbReference type="OrthoDB" id="10253115at2759"/>
<evidence type="ECO:0000313" key="8">
    <source>
        <dbReference type="EMBL" id="KAA8547573.1"/>
    </source>
</evidence>
<sequence>MRQLFKTKHVSSQSHASSPPSHSKSPSLLDTVHAGSLTIAHVSTHDRLADVLTKPLAKSRFTLLRSKLGVSNGSTICGGILGKNTYSPHQDLQSATHHLDLLLVAALAPNIPALYELHFGIPMAGAVISALNTRLDKVVLAVLLEQLEPKIIFVDYQFVEVVLQAFDIFSVAKHKLPRLVLIPECDQETSPITRELPPNSLDYNELLAIGQADFKIIHANNEYDPISVNYTSGSTGKPKGAVYSHRAAYLNSFAEIFRSDMRRMPVFLWTVDMFRCNGWGFIWAVAALGGTNICIRNVSAKVIFDAISLHKVTHFCGAPAILNKIADAPVGDQKPLPSKVDIMVAGALPPAQVLNKVEEFGFNVNHAYGMTEALGPTTLWRFDENERIKCREGNHNIMMEGVDVKDPISMESVPPDGKTIGEVMFRSNTMMLGYLKNLQATQEAFKGGWYRTRDLGVIHPDGYIQLKDRAIDMINSGGNTISTLEVEAVIISHPNVLEAAVVGRPDDQLGETPCAFVKLKEGCNVSAEEIVKFCGERMMHYMTPQTVVFGDLPVNSTGKIQKFVLREKAKAMGSFPILNGH</sequence>
<evidence type="ECO:0000256" key="2">
    <source>
        <dbReference type="ARBA" id="ARBA00006432"/>
    </source>
</evidence>
<dbReference type="SUPFAM" id="SSF56801">
    <property type="entry name" value="Acetyl-CoA synthetase-like"/>
    <property type="match status" value="1"/>
</dbReference>
<evidence type="ECO:0000259" key="7">
    <source>
        <dbReference type="Pfam" id="PF13193"/>
    </source>
</evidence>
<comment type="similarity">
    <text evidence="2">Belongs to the ATP-dependent AMP-binding enzyme family.</text>
</comment>
<comment type="pathway">
    <text evidence="1">Phytoalexin biosynthesis; 3,4',5-trihydroxystilbene biosynthesis; 3,4',5-trihydroxystilbene from trans-4-coumarate: step 1/2.</text>
</comment>
<dbReference type="InterPro" id="IPR025110">
    <property type="entry name" value="AMP-bd_C"/>
</dbReference>
<evidence type="ECO:0000256" key="3">
    <source>
        <dbReference type="ARBA" id="ARBA00022598"/>
    </source>
</evidence>
<feature type="domain" description="AMP-binding enzyme C-terminal" evidence="7">
    <location>
        <begin position="485"/>
        <end position="559"/>
    </location>
</feature>
<feature type="region of interest" description="Disordered" evidence="5">
    <location>
        <begin position="1"/>
        <end position="27"/>
    </location>
</feature>
<dbReference type="Pfam" id="PF13193">
    <property type="entry name" value="AMP-binding_C"/>
    <property type="match status" value="1"/>
</dbReference>
<evidence type="ECO:0000259" key="6">
    <source>
        <dbReference type="Pfam" id="PF00501"/>
    </source>
</evidence>
<dbReference type="AlphaFoldDB" id="A0A5J5BWR0"/>
<reference evidence="8 9" key="1">
    <citation type="submission" date="2019-09" db="EMBL/GenBank/DDBJ databases">
        <title>A chromosome-level genome assembly of the Chinese tupelo Nyssa sinensis.</title>
        <authorList>
            <person name="Yang X."/>
            <person name="Kang M."/>
            <person name="Yang Y."/>
            <person name="Xiong H."/>
            <person name="Wang M."/>
            <person name="Zhang Z."/>
            <person name="Wang Z."/>
            <person name="Wu H."/>
            <person name="Ma T."/>
            <person name="Liu J."/>
            <person name="Xi Z."/>
        </authorList>
    </citation>
    <scope>NUCLEOTIDE SEQUENCE [LARGE SCALE GENOMIC DNA]</scope>
    <source>
        <strain evidence="8">J267</strain>
        <tissue evidence="8">Leaf</tissue>
    </source>
</reference>
<dbReference type="FunFam" id="3.30.300.30:FF:000008">
    <property type="entry name" value="2,3-dihydroxybenzoate-AMP ligase"/>
    <property type="match status" value="1"/>
</dbReference>
<evidence type="ECO:0000313" key="9">
    <source>
        <dbReference type="Proteomes" id="UP000325577"/>
    </source>
</evidence>
<feature type="compositionally biased region" description="Low complexity" evidence="5">
    <location>
        <begin position="10"/>
        <end position="27"/>
    </location>
</feature>
<keyword evidence="3" id="KW-0436">Ligase</keyword>
<dbReference type="PANTHER" id="PTHR43859:SF11">
    <property type="entry name" value="4-COUMARATE--COA LIGASE"/>
    <property type="match status" value="1"/>
</dbReference>
<evidence type="ECO:0000256" key="1">
    <source>
        <dbReference type="ARBA" id="ARBA00004930"/>
    </source>
</evidence>
<proteinExistence type="inferred from homology"/>
<organism evidence="8 9">
    <name type="scientific">Nyssa sinensis</name>
    <dbReference type="NCBI Taxonomy" id="561372"/>
    <lineage>
        <taxon>Eukaryota</taxon>
        <taxon>Viridiplantae</taxon>
        <taxon>Streptophyta</taxon>
        <taxon>Embryophyta</taxon>
        <taxon>Tracheophyta</taxon>
        <taxon>Spermatophyta</taxon>
        <taxon>Magnoliopsida</taxon>
        <taxon>eudicotyledons</taxon>
        <taxon>Gunneridae</taxon>
        <taxon>Pentapetalae</taxon>
        <taxon>asterids</taxon>
        <taxon>Cornales</taxon>
        <taxon>Nyssaceae</taxon>
        <taxon>Nyssa</taxon>
    </lineage>
</organism>
<dbReference type="Proteomes" id="UP000325577">
    <property type="component" value="Linkage Group LG1"/>
</dbReference>
<evidence type="ECO:0000256" key="5">
    <source>
        <dbReference type="SAM" id="MobiDB-lite"/>
    </source>
</evidence>
<dbReference type="Gene3D" id="3.40.50.12780">
    <property type="entry name" value="N-terminal domain of ligase-like"/>
    <property type="match status" value="1"/>
</dbReference>
<keyword evidence="4" id="KW-0587">Phenylpropanoid metabolism</keyword>
<keyword evidence="9" id="KW-1185">Reference proteome</keyword>
<dbReference type="PANTHER" id="PTHR43859">
    <property type="entry name" value="ACYL-ACTIVATING ENZYME"/>
    <property type="match status" value="1"/>
</dbReference>
<dbReference type="EMBL" id="CM018032">
    <property type="protein sequence ID" value="KAA8547573.1"/>
    <property type="molecule type" value="Genomic_DNA"/>
</dbReference>
<dbReference type="GO" id="GO:0016874">
    <property type="term" value="F:ligase activity"/>
    <property type="evidence" value="ECO:0007669"/>
    <property type="project" value="UniProtKB-KW"/>
</dbReference>
<dbReference type="InterPro" id="IPR042099">
    <property type="entry name" value="ANL_N_sf"/>
</dbReference>
<dbReference type="Pfam" id="PF00501">
    <property type="entry name" value="AMP-binding"/>
    <property type="match status" value="1"/>
</dbReference>
<dbReference type="GO" id="GO:0009698">
    <property type="term" value="P:phenylpropanoid metabolic process"/>
    <property type="evidence" value="ECO:0007669"/>
    <property type="project" value="UniProtKB-KW"/>
</dbReference>
<feature type="domain" description="AMP-dependent synthetase/ligase" evidence="6">
    <location>
        <begin position="104"/>
        <end position="435"/>
    </location>
</feature>
<dbReference type="InterPro" id="IPR045851">
    <property type="entry name" value="AMP-bd_C_sf"/>
</dbReference>
<gene>
    <name evidence="8" type="ORF">F0562_004002</name>
</gene>
<dbReference type="InterPro" id="IPR020845">
    <property type="entry name" value="AMP-binding_CS"/>
</dbReference>
<evidence type="ECO:0000256" key="4">
    <source>
        <dbReference type="ARBA" id="ARBA00023051"/>
    </source>
</evidence>
<dbReference type="PROSITE" id="PS00455">
    <property type="entry name" value="AMP_BINDING"/>
    <property type="match status" value="1"/>
</dbReference>
<protein>
    <submittedName>
        <fullName evidence="8">Uncharacterized protein</fullName>
    </submittedName>
</protein>